<feature type="transmembrane region" description="Helical" evidence="1">
    <location>
        <begin position="12"/>
        <end position="30"/>
    </location>
</feature>
<sequence>MRDRRRRRVRRAAAIIVAATVSMIALPFLAGVADGFLGRPHRVSVPATEVVATTITFAIVVLGAGIWGWREADEVQRRDALSMWATIGVVGFIGHPLAEQMERAMDSGSLADALWWVSLAAGLAVFAWRKARG</sequence>
<dbReference type="EMBL" id="NWVD01000001">
    <property type="protein sequence ID" value="PCG10198.1"/>
    <property type="molecule type" value="Genomic_DNA"/>
</dbReference>
<proteinExistence type="predicted"/>
<dbReference type="Proteomes" id="UP000218784">
    <property type="component" value="Unassembled WGS sequence"/>
</dbReference>
<evidence type="ECO:0000313" key="2">
    <source>
        <dbReference type="EMBL" id="PCG10198.1"/>
    </source>
</evidence>
<feature type="transmembrane region" description="Helical" evidence="1">
    <location>
        <begin position="110"/>
        <end position="128"/>
    </location>
</feature>
<keyword evidence="1" id="KW-1133">Transmembrane helix</keyword>
<protein>
    <submittedName>
        <fullName evidence="2">Uncharacterized protein</fullName>
    </submittedName>
</protein>
<feature type="transmembrane region" description="Helical" evidence="1">
    <location>
        <begin position="81"/>
        <end position="98"/>
    </location>
</feature>
<name>A0A2A4I2Q1_9SPHN</name>
<evidence type="ECO:0000256" key="1">
    <source>
        <dbReference type="SAM" id="Phobius"/>
    </source>
</evidence>
<keyword evidence="1" id="KW-0812">Transmembrane</keyword>
<dbReference type="AlphaFoldDB" id="A0A2A4I2Q1"/>
<keyword evidence="1" id="KW-0472">Membrane</keyword>
<gene>
    <name evidence="2" type="ORF">COA17_01685</name>
</gene>
<reference evidence="2 3" key="1">
    <citation type="submission" date="2017-09" db="EMBL/GenBank/DDBJ databases">
        <title>Sphingomonas ginsenosidimutans KACC 14949, whole genome shotgun sequence.</title>
        <authorList>
            <person name="Feng G."/>
            <person name="Zhu H."/>
        </authorList>
    </citation>
    <scope>NUCLEOTIDE SEQUENCE [LARGE SCALE GENOMIC DNA]</scope>
    <source>
        <strain evidence="2 3">KACC 14949</strain>
    </source>
</reference>
<comment type="caution">
    <text evidence="2">The sequence shown here is derived from an EMBL/GenBank/DDBJ whole genome shotgun (WGS) entry which is preliminary data.</text>
</comment>
<accession>A0A2A4I2Q1</accession>
<evidence type="ECO:0000313" key="3">
    <source>
        <dbReference type="Proteomes" id="UP000218784"/>
    </source>
</evidence>
<feature type="transmembrane region" description="Helical" evidence="1">
    <location>
        <begin position="50"/>
        <end position="69"/>
    </location>
</feature>
<organism evidence="2 3">
    <name type="scientific">Sphingomonas ginsenosidimutans</name>
    <dbReference type="NCBI Taxonomy" id="862134"/>
    <lineage>
        <taxon>Bacteria</taxon>
        <taxon>Pseudomonadati</taxon>
        <taxon>Pseudomonadota</taxon>
        <taxon>Alphaproteobacteria</taxon>
        <taxon>Sphingomonadales</taxon>
        <taxon>Sphingomonadaceae</taxon>
        <taxon>Sphingomonas</taxon>
    </lineage>
</organism>
<keyword evidence="3" id="KW-1185">Reference proteome</keyword>